<dbReference type="InterPro" id="IPR009711">
    <property type="entry name" value="UPF0473"/>
</dbReference>
<evidence type="ECO:0000313" key="2">
    <source>
        <dbReference type="Proteomes" id="UP000001299"/>
    </source>
</evidence>
<sequence length="95" mass="10825">MRNERRIFLEKIIFSPDGEEPVEFYCLEQTVIGAKTYLLVTDEEDGDGEALILRDDSDIKDEQALYAIVDDDLELEAVAGVFRKLLAEDDIDLDI</sequence>
<organism evidence="1 2">
    <name type="scientific">Butyrivibrio proteoclasticus (strain ATCC 51982 / DSM 14932 / B316)</name>
    <name type="common">Clostridium proteoclasticum</name>
    <dbReference type="NCBI Taxonomy" id="515622"/>
    <lineage>
        <taxon>Bacteria</taxon>
        <taxon>Bacillati</taxon>
        <taxon>Bacillota</taxon>
        <taxon>Clostridia</taxon>
        <taxon>Lachnospirales</taxon>
        <taxon>Lachnospiraceae</taxon>
        <taxon>Butyrivibrio</taxon>
    </lineage>
</organism>
<reference evidence="1 2" key="1">
    <citation type="journal article" date="2010" name="PLoS ONE">
        <title>The glycobiome of the rumen bacterium Butyrivibrio proteoclasticus B316(T) highlights adaptation to a polysaccharide-rich environment.</title>
        <authorList>
            <person name="Kelly W.J."/>
            <person name="Leahy S.C."/>
            <person name="Altermann E."/>
            <person name="Yeoman C.J."/>
            <person name="Dunne J.C."/>
            <person name="Kong Z."/>
            <person name="Pacheco D.M."/>
            <person name="Li D."/>
            <person name="Noel S.J."/>
            <person name="Moon C.D."/>
            <person name="Cookson A.L."/>
            <person name="Attwood G.T."/>
        </authorList>
    </citation>
    <scope>NUCLEOTIDE SEQUENCE [LARGE SCALE GENOMIC DNA]</scope>
    <source>
        <strain evidence="2">ATCC 51982 / DSM 14932 / B316</strain>
    </source>
</reference>
<dbReference type="EMBL" id="CP001810">
    <property type="protein sequence ID" value="ADL35348.1"/>
    <property type="molecule type" value="Genomic_DNA"/>
</dbReference>
<dbReference type="Pfam" id="PF06949">
    <property type="entry name" value="DUF1292"/>
    <property type="match status" value="1"/>
</dbReference>
<name>E0RY90_BUTPB</name>
<dbReference type="KEGG" id="bpb:bpr_I2615"/>
<gene>
    <name evidence="1" type="ordered locus">bpr_I2615</name>
</gene>
<dbReference type="HOGENOM" id="CLU_146610_5_1_9"/>
<dbReference type="Proteomes" id="UP000001299">
    <property type="component" value="Chromosome 1"/>
</dbReference>
<evidence type="ECO:0000313" key="1">
    <source>
        <dbReference type="EMBL" id="ADL35348.1"/>
    </source>
</evidence>
<accession>E0RY90</accession>
<proteinExistence type="predicted"/>
<keyword evidence="2" id="KW-1185">Reference proteome</keyword>
<dbReference type="AlphaFoldDB" id="E0RY90"/>
<dbReference type="eggNOG" id="ENOG5032YV4">
    <property type="taxonomic scope" value="Bacteria"/>
</dbReference>
<evidence type="ECO:0008006" key="3">
    <source>
        <dbReference type="Google" id="ProtNLM"/>
    </source>
</evidence>
<dbReference type="STRING" id="515622.bpr_I2615"/>
<protein>
    <recommendedName>
        <fullName evidence="3">DUF1292 domain-containing protein</fullName>
    </recommendedName>
</protein>